<protein>
    <submittedName>
        <fullName evidence="2">Uncharacterized protein</fullName>
    </submittedName>
</protein>
<feature type="compositionally biased region" description="Basic and acidic residues" evidence="1">
    <location>
        <begin position="222"/>
        <end position="232"/>
    </location>
</feature>
<dbReference type="Proteomes" id="UP000799421">
    <property type="component" value="Unassembled WGS sequence"/>
</dbReference>
<gene>
    <name evidence="2" type="ORF">K470DRAFT_279372</name>
</gene>
<dbReference type="AlphaFoldDB" id="A0A6A7BPQ1"/>
<feature type="compositionally biased region" description="Gly residues" evidence="1">
    <location>
        <begin position="152"/>
        <end position="163"/>
    </location>
</feature>
<feature type="compositionally biased region" description="Polar residues" evidence="1">
    <location>
        <begin position="75"/>
        <end position="84"/>
    </location>
</feature>
<accession>A0A6A7BPQ1</accession>
<name>A0A6A7BPQ1_9PEZI</name>
<feature type="compositionally biased region" description="Acidic residues" evidence="1">
    <location>
        <begin position="209"/>
        <end position="221"/>
    </location>
</feature>
<organism evidence="2 3">
    <name type="scientific">Piedraia hortae CBS 480.64</name>
    <dbReference type="NCBI Taxonomy" id="1314780"/>
    <lineage>
        <taxon>Eukaryota</taxon>
        <taxon>Fungi</taxon>
        <taxon>Dikarya</taxon>
        <taxon>Ascomycota</taxon>
        <taxon>Pezizomycotina</taxon>
        <taxon>Dothideomycetes</taxon>
        <taxon>Dothideomycetidae</taxon>
        <taxon>Capnodiales</taxon>
        <taxon>Piedraiaceae</taxon>
        <taxon>Piedraia</taxon>
    </lineage>
</organism>
<reference evidence="2" key="1">
    <citation type="journal article" date="2020" name="Stud. Mycol.">
        <title>101 Dothideomycetes genomes: a test case for predicting lifestyles and emergence of pathogens.</title>
        <authorList>
            <person name="Haridas S."/>
            <person name="Albert R."/>
            <person name="Binder M."/>
            <person name="Bloem J."/>
            <person name="Labutti K."/>
            <person name="Salamov A."/>
            <person name="Andreopoulos B."/>
            <person name="Baker S."/>
            <person name="Barry K."/>
            <person name="Bills G."/>
            <person name="Bluhm B."/>
            <person name="Cannon C."/>
            <person name="Castanera R."/>
            <person name="Culley D."/>
            <person name="Daum C."/>
            <person name="Ezra D."/>
            <person name="Gonzalez J."/>
            <person name="Henrissat B."/>
            <person name="Kuo A."/>
            <person name="Liang C."/>
            <person name="Lipzen A."/>
            <person name="Lutzoni F."/>
            <person name="Magnuson J."/>
            <person name="Mondo S."/>
            <person name="Nolan M."/>
            <person name="Ohm R."/>
            <person name="Pangilinan J."/>
            <person name="Park H.-J."/>
            <person name="Ramirez L."/>
            <person name="Alfaro M."/>
            <person name="Sun H."/>
            <person name="Tritt A."/>
            <person name="Yoshinaga Y."/>
            <person name="Zwiers L.-H."/>
            <person name="Turgeon B."/>
            <person name="Goodwin S."/>
            <person name="Spatafora J."/>
            <person name="Crous P."/>
            <person name="Grigoriev I."/>
        </authorList>
    </citation>
    <scope>NUCLEOTIDE SEQUENCE</scope>
    <source>
        <strain evidence="2">CBS 480.64</strain>
    </source>
</reference>
<feature type="compositionally biased region" description="Basic residues" evidence="1">
    <location>
        <begin position="299"/>
        <end position="313"/>
    </location>
</feature>
<evidence type="ECO:0000256" key="1">
    <source>
        <dbReference type="SAM" id="MobiDB-lite"/>
    </source>
</evidence>
<feature type="compositionally biased region" description="Basic and acidic residues" evidence="1">
    <location>
        <begin position="87"/>
        <end position="97"/>
    </location>
</feature>
<evidence type="ECO:0000313" key="3">
    <source>
        <dbReference type="Proteomes" id="UP000799421"/>
    </source>
</evidence>
<feature type="region of interest" description="Disordered" evidence="1">
    <location>
        <begin position="75"/>
        <end position="100"/>
    </location>
</feature>
<feature type="region of interest" description="Disordered" evidence="1">
    <location>
        <begin position="1"/>
        <end position="23"/>
    </location>
</feature>
<sequence>MAPTKRASPTADEPVKPKSPLPEFTPAEEALMEQAWFFVDVFPKVDINAIARSRKKKADDIGKILTKNLQKIQIHCSKSGQPAPTSVKDKAVKHKDDDDLDDVVESIERLNPFKEKFNEMANFTRKRNRKSPARCGDPEDNTGALSQEKKGGPGGSGGSGAGTTKGKEGTDGKQLVNVSKDQVPPGRVARKDAADAAASSKESEVTDPNSEDEVFDESEYETVEHGIAEQDHGATAPTIRSMANLVLPVHANGGPKANGDNEDEDFVHVKQEDGEDSTDETTETKSGATKVKAAPNKGGNRKGRGGKRGRGKR</sequence>
<feature type="region of interest" description="Disordered" evidence="1">
    <location>
        <begin position="119"/>
        <end position="313"/>
    </location>
</feature>
<proteinExistence type="predicted"/>
<keyword evidence="3" id="KW-1185">Reference proteome</keyword>
<dbReference type="EMBL" id="MU006050">
    <property type="protein sequence ID" value="KAF2857320.1"/>
    <property type="molecule type" value="Genomic_DNA"/>
</dbReference>
<evidence type="ECO:0000313" key="2">
    <source>
        <dbReference type="EMBL" id="KAF2857320.1"/>
    </source>
</evidence>